<evidence type="ECO:0000256" key="1">
    <source>
        <dbReference type="ARBA" id="ARBA00004604"/>
    </source>
</evidence>
<dbReference type="Proteomes" id="UP000245946">
    <property type="component" value="Unassembled WGS sequence"/>
</dbReference>
<evidence type="ECO:0000256" key="5">
    <source>
        <dbReference type="ARBA" id="ARBA00023054"/>
    </source>
</evidence>
<feature type="compositionally biased region" description="Low complexity" evidence="10">
    <location>
        <begin position="12"/>
        <end position="43"/>
    </location>
</feature>
<dbReference type="AlphaFoldDB" id="A0A316ZG48"/>
<proteinExistence type="inferred from homology"/>
<evidence type="ECO:0000256" key="8">
    <source>
        <dbReference type="ARBA" id="ARBA00025053"/>
    </source>
</evidence>
<reference evidence="11 12" key="1">
    <citation type="journal article" date="2018" name="Mol. Biol. Evol.">
        <title>Broad Genomic Sampling Reveals a Smut Pathogenic Ancestry of the Fungal Clade Ustilaginomycotina.</title>
        <authorList>
            <person name="Kijpornyongpan T."/>
            <person name="Mondo S.J."/>
            <person name="Barry K."/>
            <person name="Sandor L."/>
            <person name="Lee J."/>
            <person name="Lipzen A."/>
            <person name="Pangilinan J."/>
            <person name="LaButti K."/>
            <person name="Hainaut M."/>
            <person name="Henrissat B."/>
            <person name="Grigoriev I.V."/>
            <person name="Spatafora J.W."/>
            <person name="Aime M.C."/>
        </authorList>
    </citation>
    <scope>NUCLEOTIDE SEQUENCE [LARGE SCALE GENOMIC DNA]</scope>
    <source>
        <strain evidence="11 12">MCA 4186</strain>
    </source>
</reference>
<comment type="subunit">
    <text evidence="9">Associates with 90S and pre-40S pre-ribosomal particles.</text>
</comment>
<dbReference type="GO" id="GO:0000462">
    <property type="term" value="P:maturation of SSU-rRNA from tricistronic rRNA transcript (SSU-rRNA, 5.8S rRNA, LSU-rRNA)"/>
    <property type="evidence" value="ECO:0007669"/>
    <property type="project" value="TreeGrafter"/>
</dbReference>
<accession>A0A316ZG48</accession>
<dbReference type="PANTHER" id="PTHR21738:SF0">
    <property type="entry name" value="RIBOSOMAL RNA PROCESSING PROTEIN 36 HOMOLOG"/>
    <property type="match status" value="1"/>
</dbReference>
<comment type="function">
    <text evidence="8 9">Component of the 90S pre-ribosome involved in the maturation of rRNAs. Required for early cleavages of the pre-RNAs in the 40S ribosomal subunit maturation pathway.</text>
</comment>
<name>A0A316ZG48_9BASI</name>
<evidence type="ECO:0000256" key="4">
    <source>
        <dbReference type="ARBA" id="ARBA00022552"/>
    </source>
</evidence>
<gene>
    <name evidence="11" type="ORF">FA09DRAFT_328322</name>
</gene>
<evidence type="ECO:0000256" key="10">
    <source>
        <dbReference type="SAM" id="MobiDB-lite"/>
    </source>
</evidence>
<evidence type="ECO:0000256" key="7">
    <source>
        <dbReference type="ARBA" id="ARBA00023274"/>
    </source>
</evidence>
<dbReference type="STRING" id="58919.A0A316ZG48"/>
<dbReference type="PANTHER" id="PTHR21738">
    <property type="entry name" value="RIBOSOMAL RNA PROCESSING PROTEIN 36 HOMOLOG"/>
    <property type="match status" value="1"/>
</dbReference>
<feature type="compositionally biased region" description="Acidic residues" evidence="10">
    <location>
        <begin position="44"/>
        <end position="54"/>
    </location>
</feature>
<dbReference type="EMBL" id="KZ819286">
    <property type="protein sequence ID" value="PWO00217.1"/>
    <property type="molecule type" value="Genomic_DNA"/>
</dbReference>
<organism evidence="11 12">
    <name type="scientific">Tilletiopsis washingtonensis</name>
    <dbReference type="NCBI Taxonomy" id="58919"/>
    <lineage>
        <taxon>Eukaryota</taxon>
        <taxon>Fungi</taxon>
        <taxon>Dikarya</taxon>
        <taxon>Basidiomycota</taxon>
        <taxon>Ustilaginomycotina</taxon>
        <taxon>Exobasidiomycetes</taxon>
        <taxon>Entylomatales</taxon>
        <taxon>Entylomatales incertae sedis</taxon>
        <taxon>Tilletiopsis</taxon>
    </lineage>
</organism>
<keyword evidence="12" id="KW-1185">Reference proteome</keyword>
<dbReference type="OrthoDB" id="448446at2759"/>
<keyword evidence="7 9" id="KW-0687">Ribonucleoprotein</keyword>
<evidence type="ECO:0000313" key="11">
    <source>
        <dbReference type="EMBL" id="PWO00217.1"/>
    </source>
</evidence>
<dbReference type="GeneID" id="37269270"/>
<sequence>MPRPASHERARAGPSQPRQPAAPAPQADAAESSSEWGSQSSGGEFDDDDSDAESADGRDGGWGKVGSGSGSFANDRRRENKHAPMEMSSRKPVSRKRTVIETPAIKRRDPRFSSLSASAPNAGLFESSYGFLRQQQMAELSELRKTHRALTKQEKHHAGPKARSEQALQIQAEKARVEAALRRTEGLENERRKRERETEVLRRHKRDEEEKVAKGGQRFFLKDSAKRTLFLKDKYERLAGGNKAGAGASGAASSDTPAASSRKELRKSIERRRKKNAQKERRDMPAMGARESSGAAPLPVPQRKRAAAAGREGGEAPRPHKRGRRG</sequence>
<feature type="compositionally biased region" description="Basic and acidic residues" evidence="10">
    <location>
        <begin position="74"/>
        <end position="84"/>
    </location>
</feature>
<dbReference type="InterPro" id="IPR009292">
    <property type="entry name" value="RRP36"/>
</dbReference>
<evidence type="ECO:0000256" key="3">
    <source>
        <dbReference type="ARBA" id="ARBA00022517"/>
    </source>
</evidence>
<feature type="compositionally biased region" description="Basic and acidic residues" evidence="10">
    <location>
        <begin position="181"/>
        <end position="213"/>
    </location>
</feature>
<keyword evidence="6 9" id="KW-0539">Nucleus</keyword>
<evidence type="ECO:0000256" key="9">
    <source>
        <dbReference type="RuleBase" id="RU368027"/>
    </source>
</evidence>
<dbReference type="Pfam" id="PF06102">
    <property type="entry name" value="RRP36"/>
    <property type="match status" value="1"/>
</dbReference>
<protein>
    <recommendedName>
        <fullName evidence="9">rRNA biogenesis protein RRP36</fullName>
    </recommendedName>
</protein>
<feature type="region of interest" description="Disordered" evidence="10">
    <location>
        <begin position="147"/>
        <end position="168"/>
    </location>
</feature>
<comment type="subcellular location">
    <subcellularLocation>
        <location evidence="1 9">Nucleus</location>
        <location evidence="1 9">Nucleolus</location>
    </subcellularLocation>
</comment>
<dbReference type="GO" id="GO:0030686">
    <property type="term" value="C:90S preribosome"/>
    <property type="evidence" value="ECO:0007669"/>
    <property type="project" value="TreeGrafter"/>
</dbReference>
<evidence type="ECO:0000313" key="12">
    <source>
        <dbReference type="Proteomes" id="UP000245946"/>
    </source>
</evidence>
<keyword evidence="5" id="KW-0175">Coiled coil</keyword>
<comment type="similarity">
    <text evidence="2 9">Belongs to the RRP36 family.</text>
</comment>
<dbReference type="GO" id="GO:0005730">
    <property type="term" value="C:nucleolus"/>
    <property type="evidence" value="ECO:0007669"/>
    <property type="project" value="UniProtKB-SubCell"/>
</dbReference>
<feature type="region of interest" description="Disordered" evidence="10">
    <location>
        <begin position="181"/>
        <end position="218"/>
    </location>
</feature>
<feature type="compositionally biased region" description="Low complexity" evidence="10">
    <location>
        <begin position="249"/>
        <end position="260"/>
    </location>
</feature>
<keyword evidence="3 9" id="KW-0690">Ribosome biogenesis</keyword>
<feature type="region of interest" description="Disordered" evidence="10">
    <location>
        <begin position="240"/>
        <end position="326"/>
    </location>
</feature>
<evidence type="ECO:0000256" key="6">
    <source>
        <dbReference type="ARBA" id="ARBA00023242"/>
    </source>
</evidence>
<keyword evidence="4 9" id="KW-0698">rRNA processing</keyword>
<evidence type="ECO:0000256" key="2">
    <source>
        <dbReference type="ARBA" id="ARBA00009418"/>
    </source>
</evidence>
<feature type="region of interest" description="Disordered" evidence="10">
    <location>
        <begin position="1"/>
        <end position="120"/>
    </location>
</feature>
<dbReference type="RefSeq" id="XP_025600495.1">
    <property type="nucleotide sequence ID" value="XM_025741726.1"/>
</dbReference>
<feature type="compositionally biased region" description="Basic and acidic residues" evidence="10">
    <location>
        <begin position="1"/>
        <end position="11"/>
    </location>
</feature>